<gene>
    <name evidence="2" type="ordered locus">Clocl_3610</name>
</gene>
<dbReference type="HOGENOM" id="CLU_1657769_0_0_9"/>
<dbReference type="EMBL" id="CP003065">
    <property type="protein sequence ID" value="AEV70081.1"/>
    <property type="molecule type" value="Genomic_DNA"/>
</dbReference>
<evidence type="ECO:0000313" key="3">
    <source>
        <dbReference type="Proteomes" id="UP000005435"/>
    </source>
</evidence>
<evidence type="ECO:0000256" key="1">
    <source>
        <dbReference type="SAM" id="Phobius"/>
    </source>
</evidence>
<feature type="transmembrane region" description="Helical" evidence="1">
    <location>
        <begin position="12"/>
        <end position="32"/>
    </location>
</feature>
<keyword evidence="1" id="KW-0472">Membrane</keyword>
<dbReference type="KEGG" id="ccl:Clocl_3610"/>
<sequence length="159" mass="17205" precursor="true">MKLVAKKLNKIGIPLFAFILGLTPMFVITAFAEGGATGATGYYTVYGKDYANYAFVYAGYYNNVAYANAGTRVQCDPITNKVPSGYMGAKARLYNSSDKLVASTSFVYNSKETNALNSDFASLNPAKASDAYYSYGITAAYNGDGYTQYYTFKSPAQNP</sequence>
<protein>
    <submittedName>
        <fullName evidence="2">Uncharacterized protein</fullName>
    </submittedName>
</protein>
<dbReference type="OrthoDB" id="2656948at2"/>
<name>G8LZB9_ACECE</name>
<keyword evidence="1" id="KW-0812">Transmembrane</keyword>
<reference evidence="3" key="1">
    <citation type="submission" date="2011-12" db="EMBL/GenBank/DDBJ databases">
        <title>Complete sequence of Clostridium clariflavum DSM 19732.</title>
        <authorList>
            <consortium name="US DOE Joint Genome Institute"/>
            <person name="Lucas S."/>
            <person name="Han J."/>
            <person name="Lapidus A."/>
            <person name="Cheng J.-F."/>
            <person name="Goodwin L."/>
            <person name="Pitluck S."/>
            <person name="Peters L."/>
            <person name="Teshima H."/>
            <person name="Detter J.C."/>
            <person name="Han C."/>
            <person name="Tapia R."/>
            <person name="Land M."/>
            <person name="Hauser L."/>
            <person name="Kyrpides N."/>
            <person name="Ivanova N."/>
            <person name="Pagani I."/>
            <person name="Kitzmiller T."/>
            <person name="Lynd L."/>
            <person name="Izquierdo J."/>
            <person name="Woyke T."/>
        </authorList>
    </citation>
    <scope>NUCLEOTIDE SEQUENCE [LARGE SCALE GENOMIC DNA]</scope>
    <source>
        <strain evidence="3">DSM 19732 / NBRC 101661 / EBR45</strain>
    </source>
</reference>
<dbReference type="Proteomes" id="UP000005435">
    <property type="component" value="Chromosome"/>
</dbReference>
<proteinExistence type="predicted"/>
<reference evidence="2 3" key="2">
    <citation type="journal article" date="2012" name="Stand. Genomic Sci.">
        <title>Complete Genome Sequence of Clostridium clariflavum DSM 19732.</title>
        <authorList>
            <person name="Izquierdo J.A."/>
            <person name="Goodwin L."/>
            <person name="Davenport K.W."/>
            <person name="Teshima H."/>
            <person name="Bruce D."/>
            <person name="Detter C."/>
            <person name="Tapia R."/>
            <person name="Han S."/>
            <person name="Land M."/>
            <person name="Hauser L."/>
            <person name="Jeffries C.D."/>
            <person name="Han J."/>
            <person name="Pitluck S."/>
            <person name="Nolan M."/>
            <person name="Chen A."/>
            <person name="Huntemann M."/>
            <person name="Mavromatis K."/>
            <person name="Mikhailova N."/>
            <person name="Liolios K."/>
            <person name="Woyke T."/>
            <person name="Lynd L.R."/>
        </authorList>
    </citation>
    <scope>NUCLEOTIDE SEQUENCE [LARGE SCALE GENOMIC DNA]</scope>
    <source>
        <strain evidence="3">DSM 19732 / NBRC 101661 / EBR45</strain>
    </source>
</reference>
<evidence type="ECO:0000313" key="2">
    <source>
        <dbReference type="EMBL" id="AEV70081.1"/>
    </source>
</evidence>
<keyword evidence="3" id="KW-1185">Reference proteome</keyword>
<dbReference type="RefSeq" id="WP_014256607.1">
    <property type="nucleotide sequence ID" value="NC_016627.1"/>
</dbReference>
<keyword evidence="1" id="KW-1133">Transmembrane helix</keyword>
<accession>G8LZB9</accession>
<organism evidence="2 3">
    <name type="scientific">Acetivibrio clariflavus (strain DSM 19732 / NBRC 101661 / EBR45)</name>
    <name type="common">Clostridium clariflavum</name>
    <dbReference type="NCBI Taxonomy" id="720554"/>
    <lineage>
        <taxon>Bacteria</taxon>
        <taxon>Bacillati</taxon>
        <taxon>Bacillota</taxon>
        <taxon>Clostridia</taxon>
        <taxon>Eubacteriales</taxon>
        <taxon>Oscillospiraceae</taxon>
        <taxon>Acetivibrio</taxon>
    </lineage>
</organism>
<dbReference type="AlphaFoldDB" id="G8LZB9"/>